<dbReference type="PROSITE" id="PS50863">
    <property type="entry name" value="B3"/>
    <property type="match status" value="1"/>
</dbReference>
<proteinExistence type="predicted"/>
<comment type="subcellular location">
    <subcellularLocation>
        <location evidence="1">Nucleus</location>
    </subcellularLocation>
</comment>
<evidence type="ECO:0000259" key="6">
    <source>
        <dbReference type="PROSITE" id="PS50863"/>
    </source>
</evidence>
<keyword evidence="3" id="KW-0238">DNA-binding</keyword>
<name>A0ABM3R7A6_SPIOL</name>
<dbReference type="Gene3D" id="2.40.330.10">
    <property type="entry name" value="DNA-binding pseudobarrel domain"/>
    <property type="match status" value="2"/>
</dbReference>
<evidence type="ECO:0000256" key="5">
    <source>
        <dbReference type="ARBA" id="ARBA00023242"/>
    </source>
</evidence>
<protein>
    <recommendedName>
        <fullName evidence="6">TF-B3 domain-containing protein</fullName>
    </recommendedName>
</protein>
<dbReference type="SUPFAM" id="SSF101936">
    <property type="entry name" value="DNA-binding pseudobarrel domain"/>
    <property type="match status" value="2"/>
</dbReference>
<evidence type="ECO:0000256" key="2">
    <source>
        <dbReference type="ARBA" id="ARBA00023015"/>
    </source>
</evidence>
<keyword evidence="7" id="KW-1185">Reference proteome</keyword>
<sequence>MTGEYRQGVGDSNCIGSISPNHNFSYLPEGSMTFRDGWSDFIRGNNYRVGDKLYFQYIGNTTFRVDSSRDGQSLDNCVVGGNSTTSRGPRPRWLTNEEYSFSAQCYLKYSRLPNFAIKLGATYYQSGTLTIPREFARTYIRPGKSEVVLMNRHGPFYGAKFQFYDNICLLTDFSTITKWPCNDIQVGDVCAFEREDDWEGGVYAFRVKVFSPMEGDVSP</sequence>
<reference evidence="8 9" key="2">
    <citation type="submission" date="2025-05" db="UniProtKB">
        <authorList>
            <consortium name="RefSeq"/>
        </authorList>
    </citation>
    <scope>IDENTIFICATION</scope>
    <source>
        <tissue evidence="8 9">Leaf</tissue>
    </source>
</reference>
<evidence type="ECO:0000313" key="9">
    <source>
        <dbReference type="RefSeq" id="XP_056691486.1"/>
    </source>
</evidence>
<dbReference type="RefSeq" id="XP_056691486.1">
    <property type="nucleotide sequence ID" value="XM_056835508.1"/>
</dbReference>
<dbReference type="Proteomes" id="UP000813463">
    <property type="component" value="Chromosome 2"/>
</dbReference>
<keyword evidence="5" id="KW-0539">Nucleus</keyword>
<accession>A0ABM3R7A6</accession>
<keyword evidence="4" id="KW-0804">Transcription</keyword>
<reference evidence="7" key="1">
    <citation type="journal article" date="2021" name="Nat. Commun.">
        <title>Genomic analyses provide insights into spinach domestication and the genetic basis of agronomic traits.</title>
        <authorList>
            <person name="Cai X."/>
            <person name="Sun X."/>
            <person name="Xu C."/>
            <person name="Sun H."/>
            <person name="Wang X."/>
            <person name="Ge C."/>
            <person name="Zhang Z."/>
            <person name="Wang Q."/>
            <person name="Fei Z."/>
            <person name="Jiao C."/>
            <person name="Wang Q."/>
        </authorList>
    </citation>
    <scope>NUCLEOTIDE SEQUENCE [LARGE SCALE GENOMIC DNA]</scope>
    <source>
        <strain evidence="7">cv. Varoflay</strain>
    </source>
</reference>
<organism evidence="7 8">
    <name type="scientific">Spinacia oleracea</name>
    <name type="common">Spinach</name>
    <dbReference type="NCBI Taxonomy" id="3562"/>
    <lineage>
        <taxon>Eukaryota</taxon>
        <taxon>Viridiplantae</taxon>
        <taxon>Streptophyta</taxon>
        <taxon>Embryophyta</taxon>
        <taxon>Tracheophyta</taxon>
        <taxon>Spermatophyta</taxon>
        <taxon>Magnoliopsida</taxon>
        <taxon>eudicotyledons</taxon>
        <taxon>Gunneridae</taxon>
        <taxon>Pentapetalae</taxon>
        <taxon>Caryophyllales</taxon>
        <taxon>Chenopodiaceae</taxon>
        <taxon>Chenopodioideae</taxon>
        <taxon>Anserineae</taxon>
        <taxon>Spinacia</taxon>
    </lineage>
</organism>
<gene>
    <name evidence="8 9" type="primary">LOC130466984</name>
</gene>
<dbReference type="InterPro" id="IPR015300">
    <property type="entry name" value="DNA-bd_pseudobarrel_sf"/>
</dbReference>
<keyword evidence="2" id="KW-0805">Transcription regulation</keyword>
<evidence type="ECO:0000313" key="7">
    <source>
        <dbReference type="Proteomes" id="UP000813463"/>
    </source>
</evidence>
<dbReference type="InterPro" id="IPR003340">
    <property type="entry name" value="B3_DNA-bd"/>
</dbReference>
<evidence type="ECO:0000256" key="1">
    <source>
        <dbReference type="ARBA" id="ARBA00004123"/>
    </source>
</evidence>
<evidence type="ECO:0000313" key="8">
    <source>
        <dbReference type="RefSeq" id="XP_056691485.1"/>
    </source>
</evidence>
<evidence type="ECO:0000256" key="3">
    <source>
        <dbReference type="ARBA" id="ARBA00023125"/>
    </source>
</evidence>
<feature type="domain" description="TF-B3" evidence="6">
    <location>
        <begin position="1"/>
        <end position="71"/>
    </location>
</feature>
<evidence type="ECO:0000256" key="4">
    <source>
        <dbReference type="ARBA" id="ARBA00023163"/>
    </source>
</evidence>
<dbReference type="RefSeq" id="XP_056691485.1">
    <property type="nucleotide sequence ID" value="XM_056835507.1"/>
</dbReference>
<dbReference type="GeneID" id="130466984"/>